<dbReference type="AlphaFoldDB" id="A0A1X7IZZ1"/>
<dbReference type="InterPro" id="IPR036188">
    <property type="entry name" value="FAD/NAD-bd_sf"/>
</dbReference>
<dbReference type="PANTHER" id="PTHR46865:SF8">
    <property type="entry name" value="POSSIBLE OXIDOREDUCTASE"/>
    <property type="match status" value="1"/>
</dbReference>
<feature type="domain" description="FAD-binding" evidence="1">
    <location>
        <begin position="3"/>
        <end position="34"/>
    </location>
</feature>
<dbReference type="Proteomes" id="UP000193309">
    <property type="component" value="Unassembled WGS sequence"/>
</dbReference>
<dbReference type="RefSeq" id="WP_143337539.1">
    <property type="nucleotide sequence ID" value="NZ_FXAR01000003.1"/>
</dbReference>
<reference evidence="3" key="1">
    <citation type="submission" date="2017-04" db="EMBL/GenBank/DDBJ databases">
        <authorList>
            <person name="Varghese N."/>
            <person name="Submissions S."/>
        </authorList>
    </citation>
    <scope>NUCLEOTIDE SEQUENCE [LARGE SCALE GENOMIC DNA]</scope>
    <source>
        <strain evidence="3">VDS</strain>
    </source>
</reference>
<dbReference type="STRING" id="1610489.SAMN06295981_1121"/>
<organism evidence="2 3">
    <name type="scientific">Corynebacterium pollutisoli</name>
    <dbReference type="NCBI Taxonomy" id="1610489"/>
    <lineage>
        <taxon>Bacteria</taxon>
        <taxon>Bacillati</taxon>
        <taxon>Actinomycetota</taxon>
        <taxon>Actinomycetes</taxon>
        <taxon>Mycobacteriales</taxon>
        <taxon>Corynebacteriaceae</taxon>
        <taxon>Corynebacterium</taxon>
    </lineage>
</organism>
<sequence length="219" mass="23341">MRALIIGAGPAGLTAALVLRRSGWHVRLVEEAPRLRTEGFSVPVHERGRQVLASLLDVPVTRGPVEMSRGDLVRMLAREVGEICFGVAAETVPHEGWDLVLGADGIDSPTRGRLGLDGRRPTGHVLLFPTGEAPGGDPWRADGIDQIVLPRWSVGNVMLIGDAAAASGASTGYGTTVALAMGYEVATGMTRGLTLDEIEARLRPWVTEQQAAARRRLRA</sequence>
<dbReference type="GO" id="GO:0071949">
    <property type="term" value="F:FAD binding"/>
    <property type="evidence" value="ECO:0007669"/>
    <property type="project" value="InterPro"/>
</dbReference>
<dbReference type="InterPro" id="IPR051704">
    <property type="entry name" value="FAD_aromatic-hydroxylase"/>
</dbReference>
<dbReference type="Gene3D" id="3.50.50.60">
    <property type="entry name" value="FAD/NAD(P)-binding domain"/>
    <property type="match status" value="1"/>
</dbReference>
<dbReference type="SUPFAM" id="SSF51905">
    <property type="entry name" value="FAD/NAD(P)-binding domain"/>
    <property type="match status" value="1"/>
</dbReference>
<dbReference type="EMBL" id="FXAR01000003">
    <property type="protein sequence ID" value="SMG20764.1"/>
    <property type="molecule type" value="Genomic_DNA"/>
</dbReference>
<keyword evidence="3" id="KW-1185">Reference proteome</keyword>
<dbReference type="InterPro" id="IPR002938">
    <property type="entry name" value="FAD-bd"/>
</dbReference>
<evidence type="ECO:0000313" key="2">
    <source>
        <dbReference type="EMBL" id="SMG20764.1"/>
    </source>
</evidence>
<dbReference type="PANTHER" id="PTHR46865">
    <property type="entry name" value="OXIDOREDUCTASE-RELATED"/>
    <property type="match status" value="1"/>
</dbReference>
<evidence type="ECO:0000259" key="1">
    <source>
        <dbReference type="Pfam" id="PF01494"/>
    </source>
</evidence>
<name>A0A1X7IZZ1_9CORY</name>
<gene>
    <name evidence="2" type="ORF">SAMN06295981_1121</name>
</gene>
<proteinExistence type="predicted"/>
<dbReference type="Pfam" id="PF01494">
    <property type="entry name" value="FAD_binding_3"/>
    <property type="match status" value="1"/>
</dbReference>
<protein>
    <submittedName>
        <fullName evidence="2">FAD binding domain-containing protein</fullName>
    </submittedName>
</protein>
<accession>A0A1X7IZZ1</accession>
<dbReference type="OrthoDB" id="3356051at2"/>
<evidence type="ECO:0000313" key="3">
    <source>
        <dbReference type="Proteomes" id="UP000193309"/>
    </source>
</evidence>